<dbReference type="GO" id="GO:0005886">
    <property type="term" value="C:plasma membrane"/>
    <property type="evidence" value="ECO:0007669"/>
    <property type="project" value="UniProtKB-SubCell"/>
</dbReference>
<dbReference type="eggNOG" id="COG0474">
    <property type="taxonomic scope" value="Bacteria"/>
</dbReference>
<name>B2GG30_KOCRD</name>
<keyword evidence="4 6" id="KW-1133">Transmembrane helix</keyword>
<dbReference type="GO" id="GO:0005524">
    <property type="term" value="F:ATP binding"/>
    <property type="evidence" value="ECO:0007669"/>
    <property type="project" value="InterPro"/>
</dbReference>
<feature type="domain" description="P-type ATPase A" evidence="7">
    <location>
        <begin position="114"/>
        <end position="211"/>
    </location>
</feature>
<dbReference type="InterPro" id="IPR023214">
    <property type="entry name" value="HAD_sf"/>
</dbReference>
<comment type="subcellular location">
    <subcellularLocation>
        <location evidence="1">Cell membrane</location>
        <topology evidence="1">Multi-pass membrane protein</topology>
    </subcellularLocation>
</comment>
<dbReference type="NCBIfam" id="TIGR01494">
    <property type="entry name" value="ATPase_P-type"/>
    <property type="match status" value="2"/>
</dbReference>
<dbReference type="HOGENOM" id="CLU_002360_5_1_11"/>
<accession>B2GG30</accession>
<dbReference type="OrthoDB" id="9814270at2"/>
<dbReference type="Gene3D" id="3.40.50.1000">
    <property type="entry name" value="HAD superfamily/HAD-like"/>
    <property type="match status" value="1"/>
</dbReference>
<dbReference type="PANTHER" id="PTHR42861">
    <property type="entry name" value="CALCIUM-TRANSPORTING ATPASE"/>
    <property type="match status" value="1"/>
</dbReference>
<evidence type="ECO:0000256" key="5">
    <source>
        <dbReference type="ARBA" id="ARBA00023136"/>
    </source>
</evidence>
<evidence type="ECO:0000256" key="4">
    <source>
        <dbReference type="ARBA" id="ARBA00022989"/>
    </source>
</evidence>
<organism evidence="8 9">
    <name type="scientific">Kocuria rhizophila (strain ATCC 9341 / DSM 348 / NBRC 103217 / DC2201)</name>
    <dbReference type="NCBI Taxonomy" id="378753"/>
    <lineage>
        <taxon>Bacteria</taxon>
        <taxon>Bacillati</taxon>
        <taxon>Actinomycetota</taxon>
        <taxon>Actinomycetes</taxon>
        <taxon>Micrococcales</taxon>
        <taxon>Micrococcaceae</taxon>
        <taxon>Kocuria</taxon>
    </lineage>
</organism>
<dbReference type="Pfam" id="PF00122">
    <property type="entry name" value="E1-E2_ATPase"/>
    <property type="match status" value="1"/>
</dbReference>
<dbReference type="SFLD" id="SFLDG00002">
    <property type="entry name" value="C1.7:_P-type_atpase_like"/>
    <property type="match status" value="1"/>
</dbReference>
<dbReference type="SUPFAM" id="SSF56784">
    <property type="entry name" value="HAD-like"/>
    <property type="match status" value="1"/>
</dbReference>
<keyword evidence="3" id="KW-1278">Translocase</keyword>
<gene>
    <name evidence="8" type="ordered locus">KRH_18840</name>
</gene>
<dbReference type="RefSeq" id="WP_012398952.1">
    <property type="nucleotide sequence ID" value="NC_010617.1"/>
</dbReference>
<reference evidence="8 9" key="1">
    <citation type="journal article" date="2008" name="J. Bacteriol.">
        <title>Complete genome sequence of the soil actinomycete Kocuria rhizophila.</title>
        <authorList>
            <person name="Takarada H."/>
            <person name="Sekine M."/>
            <person name="Kosugi H."/>
            <person name="Matsuo Y."/>
            <person name="Fujisawa T."/>
            <person name="Omata S."/>
            <person name="Kishi E."/>
            <person name="Shimizu A."/>
            <person name="Tsukatani N."/>
            <person name="Tanikawa S."/>
            <person name="Fujita N."/>
            <person name="Harayama S."/>
        </authorList>
    </citation>
    <scope>NUCLEOTIDE SEQUENCE [LARGE SCALE GENOMIC DNA]</scope>
    <source>
        <strain evidence="9">ATCC 9341 / DSM 348 / NBRC 103217 / DC2201</strain>
    </source>
</reference>
<dbReference type="PRINTS" id="PR00120">
    <property type="entry name" value="HATPASE"/>
</dbReference>
<sequence>MPQRTQNAAPRPQRADDGTLVREGLSSQAVAERVELGLTNAASSTTSRSVWAIIRTHVFTLFNLVLGLCAAVIIALGRWLDLLFCLAALSNVVIGFVQEYSAKRQLDKIALLRRDPATVLRDGRSVKIPLEEIVLDDVLLLSRGDQVPADAVVLSADGLDLDESLLTGESDAVLKHPGDRMFSASSVTSGSGAVRVTAVGEKSHASKLANEARQFAPINSELRASLARVVRWLTIALVPIIAVVLNGQMQAAGGWHRALDSGSWQDALVAAVSSVASMIPQGLALMTTISFAVAAVKLARDEVLIQEQPAVEVLARVDTVCFDKTGTLTEGGVSFDAARSLMPPARDDAAGPGGVVGTAAEADAREDVLEPSPEAAAALAWFGADPHANPTAAALAEGFEHPNPAQPVAVLGFSSANRFSGVEFPDTGAWILGAPEVLLAGEERAAARGHAQDLAAAGMRTMVLSHAPHLVMADTGPGEKPRAAQTLPEDLEPQLLLTFSEQVRSDARRTLQYFQDQGIDLKVFSGDNPATVAAAAGMAGMDVSHGAVDASALPEDGDELHRAALEHSVFGRVSPHQKKNMVLGLQDSGRVVAMTGDGINDALALKHADLGIAMGNAAPATKAVSRMVLLDGQFSRLPSVLAEGRKIIANIERVTNLFLTKTGFAVMMGLALGLLAWTFPFLPRQYSTADALMIGIPSFILTMLPNTRRYVSGYLRRALHFALPSAAIVTLCVVGLNFYERTLDPAESTRAFQTASFIVLVLVGLWVLCVGSRPLTAVRLALVLTMYAGLVLVLVVPLSLAYHQFQLPHASLFWAAVAIAAVGSVLVEINFRVHTRWLRRTQPEAFLADERSHEH</sequence>
<evidence type="ECO:0000259" key="7">
    <source>
        <dbReference type="Pfam" id="PF00122"/>
    </source>
</evidence>
<dbReference type="KEGG" id="krh:KRH_18840"/>
<evidence type="ECO:0000313" key="9">
    <source>
        <dbReference type="Proteomes" id="UP000008838"/>
    </source>
</evidence>
<evidence type="ECO:0000256" key="6">
    <source>
        <dbReference type="SAM" id="Phobius"/>
    </source>
</evidence>
<proteinExistence type="predicted"/>
<dbReference type="InterPro" id="IPR036412">
    <property type="entry name" value="HAD-like_sf"/>
</dbReference>
<keyword evidence="2 6" id="KW-0812">Transmembrane</keyword>
<dbReference type="STRING" id="378753.KRH_18840"/>
<protein>
    <submittedName>
        <fullName evidence="8">Cation-transporting ATPase</fullName>
        <ecNumber evidence="8">3.6.3.-</ecNumber>
    </submittedName>
</protein>
<dbReference type="InterPro" id="IPR044492">
    <property type="entry name" value="P_typ_ATPase_HD_dom"/>
</dbReference>
<dbReference type="PRINTS" id="PR00119">
    <property type="entry name" value="CATATPASE"/>
</dbReference>
<evidence type="ECO:0000256" key="2">
    <source>
        <dbReference type="ARBA" id="ARBA00022692"/>
    </source>
</evidence>
<keyword evidence="9" id="KW-1185">Reference proteome</keyword>
<feature type="transmembrane region" description="Helical" evidence="6">
    <location>
        <begin position="79"/>
        <end position="97"/>
    </location>
</feature>
<feature type="transmembrane region" description="Helical" evidence="6">
    <location>
        <begin position="52"/>
        <end position="73"/>
    </location>
</feature>
<dbReference type="InterPro" id="IPR018303">
    <property type="entry name" value="ATPase_P-typ_P_site"/>
</dbReference>
<dbReference type="InterPro" id="IPR059000">
    <property type="entry name" value="ATPase_P-type_domA"/>
</dbReference>
<keyword evidence="5 6" id="KW-0472">Membrane</keyword>
<dbReference type="SUPFAM" id="SSF81665">
    <property type="entry name" value="Calcium ATPase, transmembrane domain M"/>
    <property type="match status" value="1"/>
</dbReference>
<feature type="transmembrane region" description="Helical" evidence="6">
    <location>
        <begin position="780"/>
        <end position="800"/>
    </location>
</feature>
<dbReference type="SFLD" id="SFLDS00003">
    <property type="entry name" value="Haloacid_Dehalogenase"/>
    <property type="match status" value="1"/>
</dbReference>
<dbReference type="SFLD" id="SFLDF00027">
    <property type="entry name" value="p-type_atpase"/>
    <property type="match status" value="1"/>
</dbReference>
<dbReference type="AlphaFoldDB" id="B2GG30"/>
<dbReference type="Proteomes" id="UP000008838">
    <property type="component" value="Chromosome"/>
</dbReference>
<feature type="transmembrane region" description="Helical" evidence="6">
    <location>
        <begin position="229"/>
        <end position="247"/>
    </location>
</feature>
<evidence type="ECO:0000256" key="3">
    <source>
        <dbReference type="ARBA" id="ARBA00022967"/>
    </source>
</evidence>
<dbReference type="InterPro" id="IPR023298">
    <property type="entry name" value="ATPase_P-typ_TM_dom_sf"/>
</dbReference>
<evidence type="ECO:0000313" key="8">
    <source>
        <dbReference type="EMBL" id="BAG30231.1"/>
    </source>
</evidence>
<dbReference type="InterPro" id="IPR001757">
    <property type="entry name" value="P_typ_ATPase"/>
</dbReference>
<feature type="transmembrane region" description="Helical" evidence="6">
    <location>
        <begin position="751"/>
        <end position="768"/>
    </location>
</feature>
<feature type="transmembrane region" description="Helical" evidence="6">
    <location>
        <begin position="812"/>
        <end position="831"/>
    </location>
</feature>
<dbReference type="GO" id="GO:0016887">
    <property type="term" value="F:ATP hydrolysis activity"/>
    <property type="evidence" value="ECO:0007669"/>
    <property type="project" value="InterPro"/>
</dbReference>
<dbReference type="SUPFAM" id="SSF81653">
    <property type="entry name" value="Calcium ATPase, transduction domain A"/>
    <property type="match status" value="1"/>
</dbReference>
<feature type="transmembrane region" description="Helical" evidence="6">
    <location>
        <begin position="718"/>
        <end position="739"/>
    </location>
</feature>
<dbReference type="InterPro" id="IPR008250">
    <property type="entry name" value="ATPase_P-typ_transduc_dom_A_sf"/>
</dbReference>
<dbReference type="Pfam" id="PF00702">
    <property type="entry name" value="Hydrolase"/>
    <property type="match status" value="1"/>
</dbReference>
<feature type="transmembrane region" description="Helical" evidence="6">
    <location>
        <begin position="688"/>
        <end position="706"/>
    </location>
</feature>
<dbReference type="Gene3D" id="2.70.150.10">
    <property type="entry name" value="Calcium-transporting ATPase, cytoplasmic transduction domain A"/>
    <property type="match status" value="1"/>
</dbReference>
<dbReference type="InterPro" id="IPR023299">
    <property type="entry name" value="ATPase_P-typ_cyto_dom_N"/>
</dbReference>
<keyword evidence="8" id="KW-0378">Hydrolase</keyword>
<feature type="transmembrane region" description="Helical" evidence="6">
    <location>
        <begin position="267"/>
        <end position="296"/>
    </location>
</feature>
<feature type="transmembrane region" description="Helical" evidence="6">
    <location>
        <begin position="663"/>
        <end position="682"/>
    </location>
</feature>
<evidence type="ECO:0000256" key="1">
    <source>
        <dbReference type="ARBA" id="ARBA00004651"/>
    </source>
</evidence>
<dbReference type="Gene3D" id="1.20.1110.10">
    <property type="entry name" value="Calcium-transporting ATPase, transmembrane domain"/>
    <property type="match status" value="1"/>
</dbReference>
<dbReference type="EMBL" id="AP009152">
    <property type="protein sequence ID" value="BAG30231.1"/>
    <property type="molecule type" value="Genomic_DNA"/>
</dbReference>
<dbReference type="Gene3D" id="3.40.1110.10">
    <property type="entry name" value="Calcium-transporting ATPase, cytoplasmic domain N"/>
    <property type="match status" value="1"/>
</dbReference>
<dbReference type="PROSITE" id="PS00154">
    <property type="entry name" value="ATPASE_E1_E2"/>
    <property type="match status" value="1"/>
</dbReference>
<dbReference type="EC" id="3.6.3.-" evidence="8"/>